<dbReference type="GO" id="GO:0047631">
    <property type="term" value="F:ADP-ribose diphosphatase activity"/>
    <property type="evidence" value="ECO:0007669"/>
    <property type="project" value="TreeGrafter"/>
</dbReference>
<organism evidence="3 4">
    <name type="scientific">Exophiala mesophila</name>
    <name type="common">Black yeast-like fungus</name>
    <dbReference type="NCBI Taxonomy" id="212818"/>
    <lineage>
        <taxon>Eukaryota</taxon>
        <taxon>Fungi</taxon>
        <taxon>Dikarya</taxon>
        <taxon>Ascomycota</taxon>
        <taxon>Pezizomycotina</taxon>
        <taxon>Eurotiomycetes</taxon>
        <taxon>Chaetothyriomycetidae</taxon>
        <taxon>Chaetothyriales</taxon>
        <taxon>Herpotrichiellaceae</taxon>
        <taxon>Exophiala</taxon>
    </lineage>
</organism>
<dbReference type="InterPro" id="IPR020084">
    <property type="entry name" value="NUDIX_hydrolase_CS"/>
</dbReference>
<name>A0A0D1Z8I6_EXOME</name>
<dbReference type="FunFam" id="3.90.79.10:FF:000016">
    <property type="entry name" value="ADP-sugar pyrophosphatase isoform X1"/>
    <property type="match status" value="1"/>
</dbReference>
<gene>
    <name evidence="3" type="ORF">PV10_05591</name>
</gene>
<dbReference type="OrthoDB" id="10249920at2759"/>
<feature type="domain" description="Nudix hydrolase" evidence="2">
    <location>
        <begin position="86"/>
        <end position="234"/>
    </location>
</feature>
<evidence type="ECO:0000256" key="1">
    <source>
        <dbReference type="ARBA" id="ARBA00022801"/>
    </source>
</evidence>
<evidence type="ECO:0000313" key="3">
    <source>
        <dbReference type="EMBL" id="KIV90997.1"/>
    </source>
</evidence>
<dbReference type="Pfam" id="PF00293">
    <property type="entry name" value="NUDIX"/>
    <property type="match status" value="1"/>
</dbReference>
<dbReference type="PANTHER" id="PTHR11839">
    <property type="entry name" value="UDP/ADP-SUGAR PYROPHOSPHATASE"/>
    <property type="match status" value="1"/>
</dbReference>
<dbReference type="PROSITE" id="PS51462">
    <property type="entry name" value="NUDIX"/>
    <property type="match status" value="1"/>
</dbReference>
<sequence>MLRPSIRIRLNSLSVSYKVTSFLTRGPVMASKMSTASPRDAAVSSVEPMNTDDAKWITLKKITYTDPTGKQRLWESAERQTRAKHSQIDAVGVVAVLNDPKSSHGPGLLLQKQFRPAVNAVAIEVPSGLIDEGEDPSTTAIRELKEETGYIGTIPGDAKAAEGFVMWNDPGFCNTNTKMVFIEVDMSDPRNQKENLKPEMEEGEFIESFTLPLNNLWNELAKLEQEGYAIDARVGTLAQGMEMAKKFKAILDKTPS</sequence>
<dbReference type="CDD" id="cd18888">
    <property type="entry name" value="NUDIX_ADPRase_Nudt5"/>
    <property type="match status" value="1"/>
</dbReference>
<dbReference type="InterPro" id="IPR015797">
    <property type="entry name" value="NUDIX_hydrolase-like_dom_sf"/>
</dbReference>
<proteinExistence type="predicted"/>
<dbReference type="Gene3D" id="3.90.79.10">
    <property type="entry name" value="Nucleoside Triphosphate Pyrophosphohydrolase"/>
    <property type="match status" value="1"/>
</dbReference>
<dbReference type="GO" id="GO:0005829">
    <property type="term" value="C:cytosol"/>
    <property type="evidence" value="ECO:0007669"/>
    <property type="project" value="TreeGrafter"/>
</dbReference>
<dbReference type="Proteomes" id="UP000054302">
    <property type="component" value="Unassembled WGS sequence"/>
</dbReference>
<dbReference type="SUPFAM" id="SSF55811">
    <property type="entry name" value="Nudix"/>
    <property type="match status" value="1"/>
</dbReference>
<dbReference type="PROSITE" id="PS00893">
    <property type="entry name" value="NUDIX_BOX"/>
    <property type="match status" value="1"/>
</dbReference>
<dbReference type="RefSeq" id="XP_016222571.1">
    <property type="nucleotide sequence ID" value="XM_016370278.1"/>
</dbReference>
<dbReference type="OMA" id="NDPGLCN"/>
<keyword evidence="4" id="KW-1185">Reference proteome</keyword>
<dbReference type="VEuPathDB" id="FungiDB:PV10_05591"/>
<dbReference type="InterPro" id="IPR000086">
    <property type="entry name" value="NUDIX_hydrolase_dom"/>
</dbReference>
<reference evidence="3 4" key="1">
    <citation type="submission" date="2015-01" db="EMBL/GenBank/DDBJ databases">
        <title>The Genome Sequence of Exophiala mesophila CBS40295.</title>
        <authorList>
            <consortium name="The Broad Institute Genomics Platform"/>
            <person name="Cuomo C."/>
            <person name="de Hoog S."/>
            <person name="Gorbushina A."/>
            <person name="Stielow B."/>
            <person name="Teixiera M."/>
            <person name="Abouelleil A."/>
            <person name="Chapman S.B."/>
            <person name="Priest M."/>
            <person name="Young S.K."/>
            <person name="Wortman J."/>
            <person name="Nusbaum C."/>
            <person name="Birren B."/>
        </authorList>
    </citation>
    <scope>NUCLEOTIDE SEQUENCE [LARGE SCALE GENOMIC DNA]</scope>
    <source>
        <strain evidence="3 4">CBS 40295</strain>
    </source>
</reference>
<dbReference type="GeneID" id="27323436"/>
<accession>A0A0D1Z8I6</accession>
<dbReference type="PANTHER" id="PTHR11839:SF1">
    <property type="entry name" value="ADP-SUGAR PYROPHOSPHATASE"/>
    <property type="match status" value="1"/>
</dbReference>
<dbReference type="GO" id="GO:0005634">
    <property type="term" value="C:nucleus"/>
    <property type="evidence" value="ECO:0007669"/>
    <property type="project" value="TreeGrafter"/>
</dbReference>
<dbReference type="HOGENOM" id="CLU_062658_0_1_1"/>
<evidence type="ECO:0000313" key="4">
    <source>
        <dbReference type="Proteomes" id="UP000054302"/>
    </source>
</evidence>
<dbReference type="GO" id="GO:0006753">
    <property type="term" value="P:nucleoside phosphate metabolic process"/>
    <property type="evidence" value="ECO:0007669"/>
    <property type="project" value="TreeGrafter"/>
</dbReference>
<dbReference type="GO" id="GO:0019693">
    <property type="term" value="P:ribose phosphate metabolic process"/>
    <property type="evidence" value="ECO:0007669"/>
    <property type="project" value="TreeGrafter"/>
</dbReference>
<evidence type="ECO:0000259" key="2">
    <source>
        <dbReference type="PROSITE" id="PS51462"/>
    </source>
</evidence>
<keyword evidence="1" id="KW-0378">Hydrolase</keyword>
<dbReference type="EMBL" id="KN847523">
    <property type="protein sequence ID" value="KIV90997.1"/>
    <property type="molecule type" value="Genomic_DNA"/>
</dbReference>
<dbReference type="AlphaFoldDB" id="A0A0D1Z8I6"/>
<dbReference type="STRING" id="212818.A0A0D1Z8I6"/>
<protein>
    <recommendedName>
        <fullName evidence="2">Nudix hydrolase domain-containing protein</fullName>
    </recommendedName>
</protein>